<gene>
    <name evidence="12" type="ORF">BD809_101506</name>
</gene>
<dbReference type="PROSITE" id="PS50046">
    <property type="entry name" value="PHYTOCHROME_2"/>
    <property type="match status" value="1"/>
</dbReference>
<dbReference type="Proteomes" id="UP000324376">
    <property type="component" value="Unassembled WGS sequence"/>
</dbReference>
<dbReference type="GO" id="GO:0009881">
    <property type="term" value="F:photoreceptor activity"/>
    <property type="evidence" value="ECO:0007669"/>
    <property type="project" value="UniProtKB-KW"/>
</dbReference>
<dbReference type="GO" id="GO:0000155">
    <property type="term" value="F:phosphorelay sensor kinase activity"/>
    <property type="evidence" value="ECO:0007669"/>
    <property type="project" value="InterPro"/>
</dbReference>
<dbReference type="InterPro" id="IPR036890">
    <property type="entry name" value="HATPase_C_sf"/>
</dbReference>
<evidence type="ECO:0000256" key="7">
    <source>
        <dbReference type="ARBA" id="ARBA00022777"/>
    </source>
</evidence>
<dbReference type="Pfam" id="PF00512">
    <property type="entry name" value="HisKA"/>
    <property type="match status" value="1"/>
</dbReference>
<keyword evidence="8" id="KW-0157">Chromophore</keyword>
<keyword evidence="9" id="KW-0675">Receptor</keyword>
<dbReference type="Gene3D" id="3.30.450.20">
    <property type="entry name" value="PAS domain"/>
    <property type="match status" value="1"/>
</dbReference>
<evidence type="ECO:0000259" key="11">
    <source>
        <dbReference type="PROSITE" id="PS50109"/>
    </source>
</evidence>
<dbReference type="RefSeq" id="WP_148781367.1">
    <property type="nucleotide sequence ID" value="NZ_VNHU01000001.1"/>
</dbReference>
<name>A0A5S5CFR6_9FLAO</name>
<reference evidence="12 13" key="1">
    <citation type="submission" date="2019-07" db="EMBL/GenBank/DDBJ databases">
        <title>Genomic Encyclopedia of Archaeal and Bacterial Type Strains, Phase II (KMG-II): from individual species to whole genera.</title>
        <authorList>
            <person name="Goeker M."/>
        </authorList>
    </citation>
    <scope>NUCLEOTIDE SEQUENCE [LARGE SCALE GENOMIC DNA]</scope>
    <source>
        <strain evidence="12 13">DSM 17527</strain>
    </source>
</reference>
<dbReference type="Gene3D" id="3.30.565.10">
    <property type="entry name" value="Histidine kinase-like ATPase, C-terminal domain"/>
    <property type="match status" value="1"/>
</dbReference>
<dbReference type="GO" id="GO:0000156">
    <property type="term" value="F:phosphorelay response regulator activity"/>
    <property type="evidence" value="ECO:0007669"/>
    <property type="project" value="TreeGrafter"/>
</dbReference>
<evidence type="ECO:0000256" key="6">
    <source>
        <dbReference type="ARBA" id="ARBA00022679"/>
    </source>
</evidence>
<dbReference type="SMART" id="SM00388">
    <property type="entry name" value="HisKA"/>
    <property type="match status" value="1"/>
</dbReference>
<dbReference type="GO" id="GO:0006355">
    <property type="term" value="P:regulation of DNA-templated transcription"/>
    <property type="evidence" value="ECO:0007669"/>
    <property type="project" value="InterPro"/>
</dbReference>
<feature type="domain" description="Histidine kinase" evidence="11">
    <location>
        <begin position="523"/>
        <end position="733"/>
    </location>
</feature>
<comment type="similarity">
    <text evidence="2">In the N-terminal section; belongs to the phytochrome family.</text>
</comment>
<organism evidence="12 13">
    <name type="scientific">Aquimarina intermedia</name>
    <dbReference type="NCBI Taxonomy" id="350814"/>
    <lineage>
        <taxon>Bacteria</taxon>
        <taxon>Pseudomonadati</taxon>
        <taxon>Bacteroidota</taxon>
        <taxon>Flavobacteriia</taxon>
        <taxon>Flavobacteriales</taxon>
        <taxon>Flavobacteriaceae</taxon>
        <taxon>Aquimarina</taxon>
    </lineage>
</organism>
<dbReference type="GO" id="GO:0030295">
    <property type="term" value="F:protein kinase activator activity"/>
    <property type="evidence" value="ECO:0007669"/>
    <property type="project" value="TreeGrafter"/>
</dbReference>
<accession>A0A5S5CFR6</accession>
<keyword evidence="4" id="KW-0600">Photoreceptor protein</keyword>
<dbReference type="GO" id="GO:0009584">
    <property type="term" value="P:detection of visible light"/>
    <property type="evidence" value="ECO:0007669"/>
    <property type="project" value="InterPro"/>
</dbReference>
<evidence type="ECO:0000256" key="9">
    <source>
        <dbReference type="ARBA" id="ARBA00023170"/>
    </source>
</evidence>
<dbReference type="InterPro" id="IPR005467">
    <property type="entry name" value="His_kinase_dom"/>
</dbReference>
<dbReference type="Pfam" id="PF08446">
    <property type="entry name" value="PAS_2"/>
    <property type="match status" value="1"/>
</dbReference>
<dbReference type="EMBL" id="VNHU01000001">
    <property type="protein sequence ID" value="TYP77352.1"/>
    <property type="molecule type" value="Genomic_DNA"/>
</dbReference>
<dbReference type="SMART" id="SM00387">
    <property type="entry name" value="HATPase_c"/>
    <property type="match status" value="1"/>
</dbReference>
<dbReference type="InterPro" id="IPR035965">
    <property type="entry name" value="PAS-like_dom_sf"/>
</dbReference>
<dbReference type="SUPFAM" id="SSF55874">
    <property type="entry name" value="ATPase domain of HSP90 chaperone/DNA topoisomerase II/histidine kinase"/>
    <property type="match status" value="1"/>
</dbReference>
<proteinExistence type="inferred from homology"/>
<dbReference type="SUPFAM" id="SSF55781">
    <property type="entry name" value="GAF domain-like"/>
    <property type="match status" value="2"/>
</dbReference>
<evidence type="ECO:0000313" key="12">
    <source>
        <dbReference type="EMBL" id="TYP77352.1"/>
    </source>
</evidence>
<evidence type="ECO:0000256" key="1">
    <source>
        <dbReference type="ARBA" id="ARBA00000085"/>
    </source>
</evidence>
<dbReference type="InterPro" id="IPR016132">
    <property type="entry name" value="Phyto_chromo_attachment"/>
</dbReference>
<evidence type="ECO:0000256" key="2">
    <source>
        <dbReference type="ARBA" id="ARBA00006402"/>
    </source>
</evidence>
<dbReference type="SMART" id="SM00065">
    <property type="entry name" value="GAF"/>
    <property type="match status" value="1"/>
</dbReference>
<dbReference type="Pfam" id="PF02518">
    <property type="entry name" value="HATPase_c"/>
    <property type="match status" value="1"/>
</dbReference>
<keyword evidence="5" id="KW-0716">Sensory transduction</keyword>
<dbReference type="Pfam" id="PF00360">
    <property type="entry name" value="PHY"/>
    <property type="match status" value="1"/>
</dbReference>
<dbReference type="CDD" id="cd00082">
    <property type="entry name" value="HisKA"/>
    <property type="match status" value="1"/>
</dbReference>
<dbReference type="AlphaFoldDB" id="A0A5S5CFR6"/>
<dbReference type="PANTHER" id="PTHR42878">
    <property type="entry name" value="TWO-COMPONENT HISTIDINE KINASE"/>
    <property type="match status" value="1"/>
</dbReference>
<evidence type="ECO:0000256" key="3">
    <source>
        <dbReference type="ARBA" id="ARBA00012438"/>
    </source>
</evidence>
<dbReference type="InterPro" id="IPR003594">
    <property type="entry name" value="HATPase_dom"/>
</dbReference>
<dbReference type="PROSITE" id="PS50109">
    <property type="entry name" value="HIS_KIN"/>
    <property type="match status" value="1"/>
</dbReference>
<evidence type="ECO:0000256" key="4">
    <source>
        <dbReference type="ARBA" id="ARBA00022543"/>
    </source>
</evidence>
<dbReference type="InterPro" id="IPR003661">
    <property type="entry name" value="HisK_dim/P_dom"/>
</dbReference>
<dbReference type="InterPro" id="IPR013515">
    <property type="entry name" value="Phytochrome_cen-reg"/>
</dbReference>
<dbReference type="EC" id="2.7.13.3" evidence="3"/>
<dbReference type="InterPro" id="IPR029016">
    <property type="entry name" value="GAF-like_dom_sf"/>
</dbReference>
<evidence type="ECO:0000313" key="13">
    <source>
        <dbReference type="Proteomes" id="UP000324376"/>
    </source>
</evidence>
<evidence type="ECO:0000256" key="8">
    <source>
        <dbReference type="ARBA" id="ARBA00022991"/>
    </source>
</evidence>
<dbReference type="InterPro" id="IPR043150">
    <property type="entry name" value="Phytochrome_PHY_sf"/>
</dbReference>
<protein>
    <recommendedName>
        <fullName evidence="3">histidine kinase</fullName>
        <ecNumber evidence="3">2.7.13.3</ecNumber>
    </recommendedName>
</protein>
<keyword evidence="13" id="KW-1185">Reference proteome</keyword>
<dbReference type="SUPFAM" id="SSF55785">
    <property type="entry name" value="PYP-like sensor domain (PAS domain)"/>
    <property type="match status" value="1"/>
</dbReference>
<dbReference type="InterPro" id="IPR001294">
    <property type="entry name" value="Phytochrome"/>
</dbReference>
<dbReference type="SUPFAM" id="SSF47384">
    <property type="entry name" value="Homodimeric domain of signal transducing histidine kinase"/>
    <property type="match status" value="1"/>
</dbReference>
<dbReference type="InterPro" id="IPR050351">
    <property type="entry name" value="BphY/WalK/GraS-like"/>
</dbReference>
<comment type="caution">
    <text evidence="12">The sequence shown here is derived from an EMBL/GenBank/DDBJ whole genome shotgun (WGS) entry which is preliminary data.</text>
</comment>
<sequence>MASPSTLYPRKVDLTNCDKEPIHILGKIQNHGVLLSCDPDSLKILQHSDNAEEVLNISSEALLELSEIVDRPTLDFIKNKVDTNKTVPLDIIIGENTFTCIAHSTGKQLILELEPIGQQIEQIYYQQQMTDIITELGSAETDLEMCDRAAHLIKDFLEYDRVMIYKFDAQWNGEVVSEAKEEHLESWLGLHYPASDIPQQARKLFLKQGVRMIADVASDSVSIVPELDPKLQEPLDLTRSELRAVSSIHIEYLINMKVGATLTAAIIFNNTLWGLIACHHYSPKFINYQQRLSCKFLTQVFSSQLGMKSSNVELLKINDANSIRNTLVEQMSREWDIVSGLSGNEITMLDIADTTGGAIFIDDVITLVGKTPTEDQVRALHNWILKQNDDETYYTECLSEEYTAANEYKATVSGVLQISISKIKRNSVLWFKPEKKQTVNWGGNPNKSVLINKDARLSPRKSFDKWSEELSGYSTPWTDSEIAAIKALKSSISEIIVQKYDEVQSLNKNLEQAYKELEAFSYSVSHDLRAPLRGIDGFAQIIKEDYFEQLDDYGQNAIRTIINSTNKMNELIDDILSFSGLSQKRLSFQKFSMQSLVSDVLNFIQPSVAYPNAMITIQDDLPSSYGDTAMVFQMLSNLIGNALKYSSKKEKPEVIIGYDDQQSAYFVKDNGIGFDQKHKERIFGVFNRLVGQEYEGSGIGLAIVKRAIEKHDGAIWVESVFNEGTVFYFNFKE</sequence>
<dbReference type="Gene3D" id="3.30.450.40">
    <property type="match status" value="1"/>
</dbReference>
<keyword evidence="7 12" id="KW-0418">Kinase</keyword>
<comment type="catalytic activity">
    <reaction evidence="1">
        <text>ATP + protein L-histidine = ADP + protein N-phospho-L-histidine.</text>
        <dbReference type="EC" id="2.7.13.3"/>
    </reaction>
</comment>
<evidence type="ECO:0000259" key="10">
    <source>
        <dbReference type="PROSITE" id="PS50046"/>
    </source>
</evidence>
<dbReference type="InterPro" id="IPR013654">
    <property type="entry name" value="PAS_2"/>
</dbReference>
<dbReference type="PANTHER" id="PTHR42878:SF15">
    <property type="entry name" value="BACTERIOPHYTOCHROME"/>
    <property type="match status" value="1"/>
</dbReference>
<dbReference type="InterPro" id="IPR003018">
    <property type="entry name" value="GAF"/>
</dbReference>
<dbReference type="Gene3D" id="1.10.287.130">
    <property type="match status" value="1"/>
</dbReference>
<dbReference type="GO" id="GO:0007234">
    <property type="term" value="P:osmosensory signaling via phosphorelay pathway"/>
    <property type="evidence" value="ECO:0007669"/>
    <property type="project" value="TreeGrafter"/>
</dbReference>
<dbReference type="Gene3D" id="3.30.450.270">
    <property type="match status" value="1"/>
</dbReference>
<dbReference type="Pfam" id="PF01590">
    <property type="entry name" value="GAF"/>
    <property type="match status" value="1"/>
</dbReference>
<dbReference type="InterPro" id="IPR036097">
    <property type="entry name" value="HisK_dim/P_sf"/>
</dbReference>
<keyword evidence="6" id="KW-0808">Transferase</keyword>
<feature type="domain" description="Phytochrome chromophore attachment site" evidence="10">
    <location>
        <begin position="141"/>
        <end position="299"/>
    </location>
</feature>
<dbReference type="OrthoDB" id="9766459at2"/>
<evidence type="ECO:0000256" key="5">
    <source>
        <dbReference type="ARBA" id="ARBA00022606"/>
    </source>
</evidence>
<dbReference type="PRINTS" id="PR01033">
    <property type="entry name" value="PHYTOCHROME"/>
</dbReference>